<evidence type="ECO:0000256" key="2">
    <source>
        <dbReference type="SAM" id="SignalP"/>
    </source>
</evidence>
<evidence type="ECO:0000313" key="4">
    <source>
        <dbReference type="EMBL" id="PXF44226.1"/>
    </source>
</evidence>
<dbReference type="Gene3D" id="3.40.50.150">
    <property type="entry name" value="Vaccinia Virus protein VP39"/>
    <property type="match status" value="1"/>
</dbReference>
<feature type="compositionally biased region" description="Basic and acidic residues" evidence="1">
    <location>
        <begin position="87"/>
        <end position="98"/>
    </location>
</feature>
<keyword evidence="5" id="KW-1185">Reference proteome</keyword>
<sequence>MTVLALATFSFLFVAFRKRNVLPRRLERMEMPKEMASKLGHIAFGEEFEMEARDGHHSQHQPVVSKSAAQDENVNSRQPQHVGDVSKSPDKNDDESRHRPPVQNLVGEDGLARPSWPKRDGKQLDEPLECRQWRLAARDLRSIRLYRKHFVSHDMTDWFVYAAFFTEAWHARGMSERPVYLDVAANHARRWSGTYFLDRCMGWDGVCVEANEKYWGELRAQRHCQVVNKCVSDIERTVNFSLTDAFGGVVSNIGYGGVNGSRHKREEKFKGQFHGIKSMKCSTLGKEMKRNHIHFWSLDVEGHEAEVLQGFDWNKTSVDVIVTENRGKGVQAILSGRGFERVSGVLKDDIWIRNGSGFKVSEQMRWLMSRFDRNNYRFSGI</sequence>
<keyword evidence="2" id="KW-0732">Signal</keyword>
<feature type="signal peptide" evidence="2">
    <location>
        <begin position="1"/>
        <end position="17"/>
    </location>
</feature>
<protein>
    <recommendedName>
        <fullName evidence="3">Methyltransferase FkbM domain-containing protein</fullName>
    </recommendedName>
</protein>
<evidence type="ECO:0000256" key="1">
    <source>
        <dbReference type="SAM" id="MobiDB-lite"/>
    </source>
</evidence>
<gene>
    <name evidence="4" type="ORF">BWQ96_06007</name>
</gene>
<name>A0A2V3IQ61_9FLOR</name>
<dbReference type="AlphaFoldDB" id="A0A2V3IQ61"/>
<feature type="region of interest" description="Disordered" evidence="1">
    <location>
        <begin position="52"/>
        <end position="123"/>
    </location>
</feature>
<dbReference type="GO" id="GO:0005789">
    <property type="term" value="C:endoplasmic reticulum membrane"/>
    <property type="evidence" value="ECO:0007669"/>
    <property type="project" value="TreeGrafter"/>
</dbReference>
<dbReference type="InterPro" id="IPR053202">
    <property type="entry name" value="EGF_Rcpt_Signaling_Reg"/>
</dbReference>
<dbReference type="SUPFAM" id="SSF53335">
    <property type="entry name" value="S-adenosyl-L-methionine-dependent methyltransferases"/>
    <property type="match status" value="1"/>
</dbReference>
<proteinExistence type="predicted"/>
<dbReference type="OrthoDB" id="3106at2759"/>
<dbReference type="InterPro" id="IPR006342">
    <property type="entry name" value="FkbM_mtfrase"/>
</dbReference>
<dbReference type="Pfam" id="PF05050">
    <property type="entry name" value="Methyltransf_21"/>
    <property type="match status" value="1"/>
</dbReference>
<dbReference type="EMBL" id="NBIV01000097">
    <property type="protein sequence ID" value="PXF44226.1"/>
    <property type="molecule type" value="Genomic_DNA"/>
</dbReference>
<dbReference type="STRING" id="448386.A0A2V3IQ61"/>
<evidence type="ECO:0000259" key="3">
    <source>
        <dbReference type="Pfam" id="PF05050"/>
    </source>
</evidence>
<dbReference type="InterPro" id="IPR029063">
    <property type="entry name" value="SAM-dependent_MTases_sf"/>
</dbReference>
<accession>A0A2V3IQ61</accession>
<feature type="compositionally biased region" description="Polar residues" evidence="1">
    <location>
        <begin position="60"/>
        <end position="79"/>
    </location>
</feature>
<dbReference type="PANTHER" id="PTHR34009">
    <property type="entry name" value="PROTEIN STAR"/>
    <property type="match status" value="1"/>
</dbReference>
<dbReference type="Proteomes" id="UP000247409">
    <property type="component" value="Unassembled WGS sequence"/>
</dbReference>
<feature type="chain" id="PRO_5016060734" description="Methyltransferase FkbM domain-containing protein" evidence="2">
    <location>
        <begin position="18"/>
        <end position="381"/>
    </location>
</feature>
<organism evidence="4 5">
    <name type="scientific">Gracilariopsis chorda</name>
    <dbReference type="NCBI Taxonomy" id="448386"/>
    <lineage>
        <taxon>Eukaryota</taxon>
        <taxon>Rhodophyta</taxon>
        <taxon>Florideophyceae</taxon>
        <taxon>Rhodymeniophycidae</taxon>
        <taxon>Gracilariales</taxon>
        <taxon>Gracilariaceae</taxon>
        <taxon>Gracilariopsis</taxon>
    </lineage>
</organism>
<dbReference type="GO" id="GO:0005886">
    <property type="term" value="C:plasma membrane"/>
    <property type="evidence" value="ECO:0007669"/>
    <property type="project" value="TreeGrafter"/>
</dbReference>
<evidence type="ECO:0000313" key="5">
    <source>
        <dbReference type="Proteomes" id="UP000247409"/>
    </source>
</evidence>
<comment type="caution">
    <text evidence="4">The sequence shown here is derived from an EMBL/GenBank/DDBJ whole genome shotgun (WGS) entry which is preliminary data.</text>
</comment>
<dbReference type="GO" id="GO:0006888">
    <property type="term" value="P:endoplasmic reticulum to Golgi vesicle-mediated transport"/>
    <property type="evidence" value="ECO:0007669"/>
    <property type="project" value="TreeGrafter"/>
</dbReference>
<reference evidence="4 5" key="1">
    <citation type="journal article" date="2018" name="Mol. Biol. Evol.">
        <title>Analysis of the draft genome of the red seaweed Gracilariopsis chorda provides insights into genome size evolution in Rhodophyta.</title>
        <authorList>
            <person name="Lee J."/>
            <person name="Yang E.C."/>
            <person name="Graf L."/>
            <person name="Yang J.H."/>
            <person name="Qiu H."/>
            <person name="Zel Zion U."/>
            <person name="Chan C.X."/>
            <person name="Stephens T.G."/>
            <person name="Weber A.P.M."/>
            <person name="Boo G.H."/>
            <person name="Boo S.M."/>
            <person name="Kim K.M."/>
            <person name="Shin Y."/>
            <person name="Jung M."/>
            <person name="Lee S.J."/>
            <person name="Yim H.S."/>
            <person name="Lee J.H."/>
            <person name="Bhattacharya D."/>
            <person name="Yoon H.S."/>
        </authorList>
    </citation>
    <scope>NUCLEOTIDE SEQUENCE [LARGE SCALE GENOMIC DNA]</scope>
    <source>
        <strain evidence="4 5">SKKU-2015</strain>
        <tissue evidence="4">Whole body</tissue>
    </source>
</reference>
<dbReference type="PANTHER" id="PTHR34009:SF2">
    <property type="entry name" value="PROTEIN STAR"/>
    <property type="match status" value="1"/>
</dbReference>
<dbReference type="GO" id="GO:0005794">
    <property type="term" value="C:Golgi apparatus"/>
    <property type="evidence" value="ECO:0007669"/>
    <property type="project" value="TreeGrafter"/>
</dbReference>
<feature type="domain" description="Methyltransferase FkbM" evidence="3">
    <location>
        <begin position="182"/>
        <end position="325"/>
    </location>
</feature>
<dbReference type="GO" id="GO:0016197">
    <property type="term" value="P:endosomal transport"/>
    <property type="evidence" value="ECO:0007669"/>
    <property type="project" value="TreeGrafter"/>
</dbReference>
<dbReference type="GO" id="GO:0031902">
    <property type="term" value="C:late endosome membrane"/>
    <property type="evidence" value="ECO:0007669"/>
    <property type="project" value="TreeGrafter"/>
</dbReference>